<reference evidence="2" key="1">
    <citation type="submission" date="2014-09" db="EMBL/GenBank/DDBJ databases">
        <authorList>
            <person name="Sharma Rahul"/>
            <person name="Thines Marco"/>
        </authorList>
    </citation>
    <scope>NUCLEOTIDE SEQUENCE [LARGE SCALE GENOMIC DNA]</scope>
</reference>
<dbReference type="RefSeq" id="XP_024577711.1">
    <property type="nucleotide sequence ID" value="XM_024727100.1"/>
</dbReference>
<keyword evidence="2" id="KW-1185">Reference proteome</keyword>
<dbReference type="EMBL" id="CCYD01000553">
    <property type="protein sequence ID" value="CEG41342.1"/>
    <property type="molecule type" value="Genomic_DNA"/>
</dbReference>
<organism evidence="1 2">
    <name type="scientific">Plasmopara halstedii</name>
    <name type="common">Downy mildew of sunflower</name>
    <dbReference type="NCBI Taxonomy" id="4781"/>
    <lineage>
        <taxon>Eukaryota</taxon>
        <taxon>Sar</taxon>
        <taxon>Stramenopiles</taxon>
        <taxon>Oomycota</taxon>
        <taxon>Peronosporomycetes</taxon>
        <taxon>Peronosporales</taxon>
        <taxon>Peronosporaceae</taxon>
        <taxon>Plasmopara</taxon>
    </lineage>
</organism>
<protein>
    <submittedName>
        <fullName evidence="1">Uncharacterized protein</fullName>
    </submittedName>
</protein>
<name>A0A0P1AKB1_PLAHL</name>
<evidence type="ECO:0000313" key="1">
    <source>
        <dbReference type="EMBL" id="CEG41342.1"/>
    </source>
</evidence>
<dbReference type="GeneID" id="36406748"/>
<dbReference type="Proteomes" id="UP000054928">
    <property type="component" value="Unassembled WGS sequence"/>
</dbReference>
<evidence type="ECO:0000313" key="2">
    <source>
        <dbReference type="Proteomes" id="UP000054928"/>
    </source>
</evidence>
<sequence length="94" mass="10320">MVLGCDKRIGLQSCASFGTNGHDSIYCSVDSRRKFPFGSNQEAICNELIHCRVQGTSMSCLCVSAYRRITSINVLSDEILTLEMIVVNGERKAA</sequence>
<dbReference type="AlphaFoldDB" id="A0A0P1AKB1"/>
<proteinExistence type="predicted"/>
<accession>A0A0P1AKB1</accession>